<protein>
    <submittedName>
        <fullName evidence="2">Uncharacterized protein</fullName>
    </submittedName>
</protein>
<organism evidence="2 3">
    <name type="scientific">Plakobranchus ocellatus</name>
    <dbReference type="NCBI Taxonomy" id="259542"/>
    <lineage>
        <taxon>Eukaryota</taxon>
        <taxon>Metazoa</taxon>
        <taxon>Spiralia</taxon>
        <taxon>Lophotrochozoa</taxon>
        <taxon>Mollusca</taxon>
        <taxon>Gastropoda</taxon>
        <taxon>Heterobranchia</taxon>
        <taxon>Euthyneura</taxon>
        <taxon>Panpulmonata</taxon>
        <taxon>Sacoglossa</taxon>
        <taxon>Placobranchoidea</taxon>
        <taxon>Plakobranchidae</taxon>
        <taxon>Plakobranchus</taxon>
    </lineage>
</organism>
<gene>
    <name evidence="2" type="ORF">PoB_005676000</name>
</gene>
<dbReference type="EMBL" id="BLXT01006232">
    <property type="protein sequence ID" value="GFO30255.1"/>
    <property type="molecule type" value="Genomic_DNA"/>
</dbReference>
<comment type="caution">
    <text evidence="2">The sequence shown here is derived from an EMBL/GenBank/DDBJ whole genome shotgun (WGS) entry which is preliminary data.</text>
</comment>
<name>A0AAV4CFK5_9GAST</name>
<reference evidence="2 3" key="1">
    <citation type="journal article" date="2021" name="Elife">
        <title>Chloroplast acquisition without the gene transfer in kleptoplastic sea slugs, Plakobranchus ocellatus.</title>
        <authorList>
            <person name="Maeda T."/>
            <person name="Takahashi S."/>
            <person name="Yoshida T."/>
            <person name="Shimamura S."/>
            <person name="Takaki Y."/>
            <person name="Nagai Y."/>
            <person name="Toyoda A."/>
            <person name="Suzuki Y."/>
            <person name="Arimoto A."/>
            <person name="Ishii H."/>
            <person name="Satoh N."/>
            <person name="Nishiyama T."/>
            <person name="Hasebe M."/>
            <person name="Maruyama T."/>
            <person name="Minagawa J."/>
            <person name="Obokata J."/>
            <person name="Shigenobu S."/>
        </authorList>
    </citation>
    <scope>NUCLEOTIDE SEQUENCE [LARGE SCALE GENOMIC DNA]</scope>
</reference>
<evidence type="ECO:0000313" key="2">
    <source>
        <dbReference type="EMBL" id="GFO30255.1"/>
    </source>
</evidence>
<evidence type="ECO:0000256" key="1">
    <source>
        <dbReference type="SAM" id="MobiDB-lite"/>
    </source>
</evidence>
<keyword evidence="3" id="KW-1185">Reference proteome</keyword>
<feature type="region of interest" description="Disordered" evidence="1">
    <location>
        <begin position="27"/>
        <end position="78"/>
    </location>
</feature>
<dbReference type="Proteomes" id="UP000735302">
    <property type="component" value="Unassembled WGS sequence"/>
</dbReference>
<dbReference type="AlphaFoldDB" id="A0AAV4CFK5"/>
<evidence type="ECO:0000313" key="3">
    <source>
        <dbReference type="Proteomes" id="UP000735302"/>
    </source>
</evidence>
<sequence>MEIGRGGIEDIVPGKYVGLRSVPIRTMDNKESYSSEPSKPSPAREKQGRRKQLVKPLDQPTISLTPQHERDDQLDNFK</sequence>
<proteinExistence type="predicted"/>
<accession>A0AAV4CFK5</accession>
<feature type="compositionally biased region" description="Basic and acidic residues" evidence="1">
    <location>
        <begin position="67"/>
        <end position="78"/>
    </location>
</feature>